<feature type="transmembrane region" description="Helical" evidence="9">
    <location>
        <begin position="48"/>
        <end position="68"/>
    </location>
</feature>
<feature type="transmembrane region" description="Helical" evidence="9">
    <location>
        <begin position="12"/>
        <end position="39"/>
    </location>
</feature>
<evidence type="ECO:0000256" key="4">
    <source>
        <dbReference type="ARBA" id="ARBA00022475"/>
    </source>
</evidence>
<dbReference type="PANTHER" id="PTHR30477:SF3">
    <property type="entry name" value="METAL TRANSPORT SYSTEM MEMBRANE PROTEIN CT_069-RELATED"/>
    <property type="match status" value="1"/>
</dbReference>
<dbReference type="EMBL" id="QGDJ01000010">
    <property type="protein sequence ID" value="PWJ15899.1"/>
    <property type="molecule type" value="Genomic_DNA"/>
</dbReference>
<dbReference type="Proteomes" id="UP000245839">
    <property type="component" value="Unassembled WGS sequence"/>
</dbReference>
<dbReference type="RefSeq" id="WP_109565584.1">
    <property type="nucleotide sequence ID" value="NZ_QGDJ01000010.1"/>
</dbReference>
<comment type="subcellular location">
    <subcellularLocation>
        <location evidence="1 8">Cell membrane</location>
        <topology evidence="1 8">Multi-pass membrane protein</topology>
    </subcellularLocation>
</comment>
<dbReference type="SUPFAM" id="SSF81345">
    <property type="entry name" value="ABC transporter involved in vitamin B12 uptake, BtuC"/>
    <property type="match status" value="1"/>
</dbReference>
<dbReference type="EMBL" id="UETC01000010">
    <property type="protein sequence ID" value="SSA49612.1"/>
    <property type="molecule type" value="Genomic_DNA"/>
</dbReference>
<sequence length="404" mass="42439">MSPFFEALLLQAGYNAALVAIGAALLGFAAGSSGTFLFLRKRALVSDAVAHATLPGVGLAFIVMVSLGGDGRSLLGLLLGSALTAWIGLLTIEWITRRTRLAEDAAIGAVLGVFFGIGIVLLTVIQSMSAGRQAGLESFLLGSTAGMLFQDAVVIAVGGSLTVFATWLLRRPMTLVAFDGDYAAALGYDVRRIDLLMMGLVMAVTVIGLKLVGLILIVAMLIIPAVTARFWTERSGRVIWVAGAVGGLSGYLGAVLSASAPALPTGPIIVLVAAVLFVVSLLFAPGRGVLAAVLRHRSFQARVHRRQGLLALAAQHPIREAYTLRLLAREGLVRPDGVPTEAGRAQAAKVARDERRWDVAREIHQDAGLTGRYDGVTPIEEVFTADEITEFDRRLGPPTAVGGA</sequence>
<proteinExistence type="inferred from homology"/>
<gene>
    <name evidence="10" type="ORF">BCF38_110120</name>
    <name evidence="11" type="ORF">SAMN05421539_110120</name>
</gene>
<feature type="transmembrane region" description="Helical" evidence="9">
    <location>
        <begin position="238"/>
        <end position="256"/>
    </location>
</feature>
<comment type="similarity">
    <text evidence="2 8">Belongs to the ABC-3 integral membrane protein family.</text>
</comment>
<feature type="transmembrane region" description="Helical" evidence="9">
    <location>
        <begin position="268"/>
        <end position="294"/>
    </location>
</feature>
<reference evidence="10 12" key="3">
    <citation type="submission" date="2018-03" db="EMBL/GenBank/DDBJ databases">
        <title>Genomic Encyclopedia of Archaeal and Bacterial Type Strains, Phase II (KMG-II): from individual species to whole genera.</title>
        <authorList>
            <person name="Goeker M."/>
        </authorList>
    </citation>
    <scope>NUCLEOTIDE SEQUENCE [LARGE SCALE GENOMIC DNA]</scope>
    <source>
        <strain evidence="10 12">DSM 25227</strain>
    </source>
</reference>
<evidence type="ECO:0000313" key="13">
    <source>
        <dbReference type="Proteomes" id="UP000251571"/>
    </source>
</evidence>
<evidence type="ECO:0000256" key="1">
    <source>
        <dbReference type="ARBA" id="ARBA00004651"/>
    </source>
</evidence>
<protein>
    <submittedName>
        <fullName evidence="11">Manganese/zinc/iron transport system permease protein</fullName>
    </submittedName>
</protein>
<dbReference type="GO" id="GO:0055085">
    <property type="term" value="P:transmembrane transport"/>
    <property type="evidence" value="ECO:0007669"/>
    <property type="project" value="InterPro"/>
</dbReference>
<evidence type="ECO:0000256" key="2">
    <source>
        <dbReference type="ARBA" id="ARBA00008034"/>
    </source>
</evidence>
<dbReference type="InterPro" id="IPR001626">
    <property type="entry name" value="ABC_TroCD"/>
</dbReference>
<keyword evidence="12" id="KW-1185">Reference proteome</keyword>
<feature type="transmembrane region" description="Helical" evidence="9">
    <location>
        <begin position="148"/>
        <end position="169"/>
    </location>
</feature>
<dbReference type="GO" id="GO:0043190">
    <property type="term" value="C:ATP-binding cassette (ABC) transporter complex"/>
    <property type="evidence" value="ECO:0007669"/>
    <property type="project" value="InterPro"/>
</dbReference>
<evidence type="ECO:0000313" key="11">
    <source>
        <dbReference type="EMBL" id="SSA49612.1"/>
    </source>
</evidence>
<dbReference type="OrthoDB" id="9804300at2"/>
<feature type="transmembrane region" description="Helical" evidence="9">
    <location>
        <begin position="107"/>
        <end position="128"/>
    </location>
</feature>
<dbReference type="InterPro" id="IPR037294">
    <property type="entry name" value="ABC_BtuC-like"/>
</dbReference>
<evidence type="ECO:0000256" key="3">
    <source>
        <dbReference type="ARBA" id="ARBA00022448"/>
    </source>
</evidence>
<dbReference type="GO" id="GO:0010043">
    <property type="term" value="P:response to zinc ion"/>
    <property type="evidence" value="ECO:0007669"/>
    <property type="project" value="TreeGrafter"/>
</dbReference>
<reference evidence="11" key="2">
    <citation type="submission" date="2016-10" db="EMBL/GenBank/DDBJ databases">
        <authorList>
            <person name="Cai Z."/>
        </authorList>
    </citation>
    <scope>NUCLEOTIDE SEQUENCE [LARGE SCALE GENOMIC DNA]</scope>
    <source>
        <strain evidence="11">DSM 25227</strain>
    </source>
</reference>
<keyword evidence="3 8" id="KW-0813">Transport</keyword>
<dbReference type="Gene3D" id="1.10.3470.10">
    <property type="entry name" value="ABC transporter involved in vitamin B12 uptake, BtuC"/>
    <property type="match status" value="1"/>
</dbReference>
<dbReference type="PANTHER" id="PTHR30477">
    <property type="entry name" value="ABC-TRANSPORTER METAL-BINDING PROTEIN"/>
    <property type="match status" value="1"/>
</dbReference>
<evidence type="ECO:0000256" key="9">
    <source>
        <dbReference type="SAM" id="Phobius"/>
    </source>
</evidence>
<reference evidence="13" key="1">
    <citation type="submission" date="2016-10" db="EMBL/GenBank/DDBJ databases">
        <authorList>
            <person name="Varghese N."/>
            <person name="Submissions S."/>
        </authorList>
    </citation>
    <scope>NUCLEOTIDE SEQUENCE [LARGE SCALE GENOMIC DNA]</scope>
    <source>
        <strain evidence="13">DSM 25227</strain>
    </source>
</reference>
<evidence type="ECO:0000313" key="12">
    <source>
        <dbReference type="Proteomes" id="UP000245839"/>
    </source>
</evidence>
<organism evidence="11 13">
    <name type="scientific">Jannaschia seohaensis</name>
    <dbReference type="NCBI Taxonomy" id="475081"/>
    <lineage>
        <taxon>Bacteria</taxon>
        <taxon>Pseudomonadati</taxon>
        <taxon>Pseudomonadota</taxon>
        <taxon>Alphaproteobacteria</taxon>
        <taxon>Rhodobacterales</taxon>
        <taxon>Roseobacteraceae</taxon>
        <taxon>Jannaschia</taxon>
    </lineage>
</organism>
<keyword evidence="4" id="KW-1003">Cell membrane</keyword>
<dbReference type="AlphaFoldDB" id="A0A2Y9C2F4"/>
<dbReference type="Proteomes" id="UP000251571">
    <property type="component" value="Unassembled WGS sequence"/>
</dbReference>
<dbReference type="Pfam" id="PF00950">
    <property type="entry name" value="ABC-3"/>
    <property type="match status" value="1"/>
</dbReference>
<evidence type="ECO:0000256" key="6">
    <source>
        <dbReference type="ARBA" id="ARBA00022989"/>
    </source>
</evidence>
<name>A0A2Y9C2F4_9RHOB</name>
<evidence type="ECO:0000313" key="10">
    <source>
        <dbReference type="EMBL" id="PWJ15899.1"/>
    </source>
</evidence>
<keyword evidence="5 8" id="KW-0812">Transmembrane</keyword>
<keyword evidence="7 9" id="KW-0472">Membrane</keyword>
<dbReference type="CDD" id="cd06550">
    <property type="entry name" value="TM_ABC_iron-siderophores_like"/>
    <property type="match status" value="1"/>
</dbReference>
<accession>A0A2Y9C2F4</accession>
<evidence type="ECO:0000256" key="7">
    <source>
        <dbReference type="ARBA" id="ARBA00023136"/>
    </source>
</evidence>
<evidence type="ECO:0000256" key="5">
    <source>
        <dbReference type="ARBA" id="ARBA00022692"/>
    </source>
</evidence>
<feature type="transmembrane region" description="Helical" evidence="9">
    <location>
        <begin position="74"/>
        <end position="95"/>
    </location>
</feature>
<keyword evidence="6 9" id="KW-1133">Transmembrane helix</keyword>
<evidence type="ECO:0000256" key="8">
    <source>
        <dbReference type="RuleBase" id="RU003943"/>
    </source>
</evidence>